<dbReference type="EMBL" id="CAMGYJ010000004">
    <property type="protein sequence ID" value="CAI0403370.1"/>
    <property type="molecule type" value="Genomic_DNA"/>
</dbReference>
<protein>
    <submittedName>
        <fullName evidence="1">Uncharacterized protein</fullName>
    </submittedName>
</protein>
<gene>
    <name evidence="1" type="ORF">LITE_LOCUS12015</name>
</gene>
<dbReference type="Proteomes" id="UP001154282">
    <property type="component" value="Unassembled WGS sequence"/>
</dbReference>
<comment type="caution">
    <text evidence="1">The sequence shown here is derived from an EMBL/GenBank/DDBJ whole genome shotgun (WGS) entry which is preliminary data.</text>
</comment>
<proteinExistence type="predicted"/>
<dbReference type="AlphaFoldDB" id="A0AAV0J0G5"/>
<sequence length="27" mass="3111">MREVTTRAGQELKIETMLLLDEMIVCS</sequence>
<organism evidence="1 2">
    <name type="scientific">Linum tenue</name>
    <dbReference type="NCBI Taxonomy" id="586396"/>
    <lineage>
        <taxon>Eukaryota</taxon>
        <taxon>Viridiplantae</taxon>
        <taxon>Streptophyta</taxon>
        <taxon>Embryophyta</taxon>
        <taxon>Tracheophyta</taxon>
        <taxon>Spermatophyta</taxon>
        <taxon>Magnoliopsida</taxon>
        <taxon>eudicotyledons</taxon>
        <taxon>Gunneridae</taxon>
        <taxon>Pentapetalae</taxon>
        <taxon>rosids</taxon>
        <taxon>fabids</taxon>
        <taxon>Malpighiales</taxon>
        <taxon>Linaceae</taxon>
        <taxon>Linum</taxon>
    </lineage>
</organism>
<reference evidence="1" key="1">
    <citation type="submission" date="2022-08" db="EMBL/GenBank/DDBJ databases">
        <authorList>
            <person name="Gutierrez-Valencia J."/>
        </authorList>
    </citation>
    <scope>NUCLEOTIDE SEQUENCE</scope>
</reference>
<keyword evidence="2" id="KW-1185">Reference proteome</keyword>
<name>A0AAV0J0G5_9ROSI</name>
<evidence type="ECO:0000313" key="2">
    <source>
        <dbReference type="Proteomes" id="UP001154282"/>
    </source>
</evidence>
<accession>A0AAV0J0G5</accession>
<evidence type="ECO:0000313" key="1">
    <source>
        <dbReference type="EMBL" id="CAI0403370.1"/>
    </source>
</evidence>